<feature type="transmembrane region" description="Helical" evidence="7">
    <location>
        <begin position="247"/>
        <end position="265"/>
    </location>
</feature>
<dbReference type="RefSeq" id="WP_350331608.1">
    <property type="nucleotide sequence ID" value="NZ_CP054719.1"/>
</dbReference>
<comment type="caution">
    <text evidence="7">Lacks conserved residue(s) required for the propagation of feature annotation.</text>
</comment>
<dbReference type="GO" id="GO:0009306">
    <property type="term" value="P:protein secretion"/>
    <property type="evidence" value="ECO:0007669"/>
    <property type="project" value="InterPro"/>
</dbReference>
<dbReference type="InterPro" id="IPR025505">
    <property type="entry name" value="FHIPEP_CS"/>
</dbReference>
<reference evidence="8 9" key="1">
    <citation type="submission" date="2020-06" db="EMBL/GenBank/DDBJ databases">
        <title>The endosymbiont of the kinetoplastid Bodo saltans is a Paracaedibacter-like alpha-proteobacterium possessing a putative toxin-antitoxin system.</title>
        <authorList>
            <person name="Midha S."/>
            <person name="Rigden D.J."/>
            <person name="Siozios S."/>
            <person name="Hurst G.D.D."/>
            <person name="Jackson A.P."/>
        </authorList>
    </citation>
    <scope>NUCLEOTIDE SEQUENCE [LARGE SCALE GENOMIC DNA]</scope>
    <source>
        <strain evidence="8">Lake Konstanz</strain>
    </source>
</reference>
<comment type="similarity">
    <text evidence="2 7">Belongs to the FHIPEP (flagella/HR/invasion proteins export pore) family.</text>
</comment>
<keyword evidence="7" id="KW-1005">Bacterial flagellum biogenesis</keyword>
<evidence type="ECO:0000256" key="7">
    <source>
        <dbReference type="RuleBase" id="RU364093"/>
    </source>
</evidence>
<dbReference type="Proteomes" id="UP000594001">
    <property type="component" value="Chromosome"/>
</dbReference>
<feature type="transmembrane region" description="Helical" evidence="7">
    <location>
        <begin position="206"/>
        <end position="227"/>
    </location>
</feature>
<evidence type="ECO:0000256" key="6">
    <source>
        <dbReference type="ARBA" id="ARBA00023136"/>
    </source>
</evidence>
<keyword evidence="3 7" id="KW-1003">Cell membrane</keyword>
<comment type="function">
    <text evidence="7">Required for formation of the rod structure of the flagellar apparatus. Together with FliI and FliH, may constitute the export apparatus of flagellin.</text>
</comment>
<dbReference type="PIRSF" id="PIRSF005419">
    <property type="entry name" value="FlhA"/>
    <property type="match status" value="1"/>
</dbReference>
<evidence type="ECO:0000313" key="8">
    <source>
        <dbReference type="EMBL" id="QOL20054.1"/>
    </source>
</evidence>
<evidence type="ECO:0000256" key="3">
    <source>
        <dbReference type="ARBA" id="ARBA00022475"/>
    </source>
</evidence>
<keyword evidence="7" id="KW-1006">Bacterial flagellum protein export</keyword>
<dbReference type="NCBIfam" id="TIGR01398">
    <property type="entry name" value="FlhA"/>
    <property type="match status" value="1"/>
</dbReference>
<dbReference type="InterPro" id="IPR006301">
    <property type="entry name" value="FlhA"/>
</dbReference>
<proteinExistence type="inferred from homology"/>
<evidence type="ECO:0000256" key="5">
    <source>
        <dbReference type="ARBA" id="ARBA00022989"/>
    </source>
</evidence>
<dbReference type="InterPro" id="IPR042193">
    <property type="entry name" value="FHIPEP_3"/>
</dbReference>
<dbReference type="InterPro" id="IPR042194">
    <property type="entry name" value="FHIPEP_1"/>
</dbReference>
<evidence type="ECO:0000256" key="1">
    <source>
        <dbReference type="ARBA" id="ARBA00004651"/>
    </source>
</evidence>
<dbReference type="Gene3D" id="3.40.30.60">
    <property type="entry name" value="FHIPEP family, domain 1"/>
    <property type="match status" value="1"/>
</dbReference>
<protein>
    <recommendedName>
        <fullName evidence="7">Flagellar biosynthesis protein FlhA</fullName>
    </recommendedName>
</protein>
<feature type="transmembrane region" description="Helical" evidence="7">
    <location>
        <begin position="43"/>
        <end position="62"/>
    </location>
</feature>
<dbReference type="KEGG" id="pbal:CPBP_00832"/>
<dbReference type="PANTHER" id="PTHR30161">
    <property type="entry name" value="FLAGELLAR EXPORT PROTEIN, MEMBRANE FLHA SUBUNIT-RELATED"/>
    <property type="match status" value="1"/>
</dbReference>
<keyword evidence="7" id="KW-0813">Transport</keyword>
<organism evidence="8 9">
    <name type="scientific">Candidatus Bodocaedibacter vickermanii</name>
    <dbReference type="NCBI Taxonomy" id="2741701"/>
    <lineage>
        <taxon>Bacteria</taxon>
        <taxon>Pseudomonadati</taxon>
        <taxon>Pseudomonadota</taxon>
        <taxon>Alphaproteobacteria</taxon>
        <taxon>Holosporales</taxon>
        <taxon>Candidatus Paracaedibacteraceae</taxon>
        <taxon>Candidatus Bodocaedibacter</taxon>
    </lineage>
</organism>
<dbReference type="InterPro" id="IPR001712">
    <property type="entry name" value="T3SS_FHIPEP"/>
</dbReference>
<keyword evidence="8" id="KW-0969">Cilium</keyword>
<dbReference type="InterPro" id="IPR042196">
    <property type="entry name" value="FHIPEP_4"/>
</dbReference>
<dbReference type="Pfam" id="PF00771">
    <property type="entry name" value="FHIPEP"/>
    <property type="match status" value="1"/>
</dbReference>
<evidence type="ECO:0000313" key="9">
    <source>
        <dbReference type="Proteomes" id="UP000594001"/>
    </source>
</evidence>
<keyword evidence="9" id="KW-1185">Reference proteome</keyword>
<feature type="transmembrane region" description="Helical" evidence="7">
    <location>
        <begin position="74"/>
        <end position="94"/>
    </location>
</feature>
<feature type="transmembrane region" description="Helical" evidence="7">
    <location>
        <begin position="114"/>
        <end position="137"/>
    </location>
</feature>
<feature type="transmembrane region" description="Helical" evidence="7">
    <location>
        <begin position="20"/>
        <end position="37"/>
    </location>
</feature>
<dbReference type="PANTHER" id="PTHR30161:SF1">
    <property type="entry name" value="FLAGELLAR BIOSYNTHESIS PROTEIN FLHA-RELATED"/>
    <property type="match status" value="1"/>
</dbReference>
<dbReference type="AlphaFoldDB" id="A0A7L9RTY9"/>
<name>A0A7L9RTY9_9PROT</name>
<accession>A0A7L9RTY9</accession>
<dbReference type="GO" id="GO:0044780">
    <property type="term" value="P:bacterial-type flagellum assembly"/>
    <property type="evidence" value="ECO:0007669"/>
    <property type="project" value="InterPro"/>
</dbReference>
<dbReference type="Gene3D" id="3.40.50.12790">
    <property type="entry name" value="FHIPEP family, domain 4"/>
    <property type="match status" value="1"/>
</dbReference>
<keyword evidence="8" id="KW-0966">Cell projection</keyword>
<keyword evidence="6 7" id="KW-0472">Membrane</keyword>
<keyword evidence="4 7" id="KW-0812">Transmembrane</keyword>
<dbReference type="PRINTS" id="PR00949">
    <property type="entry name" value="TYPE3IMAPROT"/>
</dbReference>
<gene>
    <name evidence="7 8" type="primary">flhA</name>
    <name evidence="8" type="ORF">CPBP_00832</name>
</gene>
<keyword evidence="7" id="KW-0653">Protein transport</keyword>
<keyword evidence="8" id="KW-0282">Flagellum</keyword>
<dbReference type="PROSITE" id="PS00994">
    <property type="entry name" value="FHIPEP"/>
    <property type="match status" value="1"/>
</dbReference>
<evidence type="ECO:0000256" key="2">
    <source>
        <dbReference type="ARBA" id="ARBA00008835"/>
    </source>
</evidence>
<sequence>MERLFAALNPSILVRRGDIIFTFALIAVLVILILPMPTWLLDIALALSITLSIIILVTALFIEQPLEFNSFPMVLLVATIFRLSLNVASTRLILSNGHEGPAAAGHIIYAFGRFIMGGNFVIGLIIFSILLIINFMVITKGSGRIAEVSARFSLDALPGKQMAIDADLAAGALTDQQAKVRRKMVEDESNFYGAMDGAAKFVRGDAVAGLLITFINIIGGILIGVLQQGISLSDAAASYTFLTVGDGLVSQIPGLIVSVAAGMIVSKGSTQGSADKALFQQLSAHPTALGICSFLLFVFALIPGIPFFPFAIIATAVSGLAWFSYEKIQAQKDTATAPSKKADSATSTASQLPGKESISGIDMVRIELSYNLLPLLNRNDGVKITDQIKNIREQLGIELGFVLPAVRMQDNMDLEDNHYSIKIKEIEAGSGKVCPDKYLAMSPNGEDIPFPGEVTTEPAFGLPAKWIAGSQKDAAEHKGFTVVDPATVITTHMIELVKENISELITFADVQKLIDGLNESHRKLVNDMVPSQVSMGTIQRILQNLLDEKISIRDLPTILEAVSESGLGAKSITALTEFVRSRLGRQITHSFAQNNVLNVVMLSSEWESEFASSIVGDYNSARELAMAPSQLQKFIKKSNDLLNRSDVAIHHPVIVTSSNIRPFVQTVIDKLGPRTPVLSQNEIHHKVSIETLGEI</sequence>
<dbReference type="EMBL" id="CP054719">
    <property type="protein sequence ID" value="QOL20054.1"/>
    <property type="molecule type" value="Genomic_DNA"/>
</dbReference>
<evidence type="ECO:0000256" key="4">
    <source>
        <dbReference type="ARBA" id="ARBA00022692"/>
    </source>
</evidence>
<dbReference type="GO" id="GO:0005886">
    <property type="term" value="C:plasma membrane"/>
    <property type="evidence" value="ECO:0007669"/>
    <property type="project" value="UniProtKB-SubCell"/>
</dbReference>
<keyword evidence="5 7" id="KW-1133">Transmembrane helix</keyword>
<comment type="subcellular location">
    <subcellularLocation>
        <location evidence="1 7">Cell membrane</location>
        <topology evidence="1 7">Multi-pass membrane protein</topology>
    </subcellularLocation>
</comment>
<dbReference type="Gene3D" id="1.10.8.540">
    <property type="entry name" value="FHIPEP family, domain 3"/>
    <property type="match status" value="1"/>
</dbReference>